<dbReference type="PANTHER" id="PTHR35807">
    <property type="entry name" value="TRANSCRIPTIONAL REGULATOR REDD-RELATED"/>
    <property type="match status" value="1"/>
</dbReference>
<dbReference type="GO" id="GO:0000160">
    <property type="term" value="P:phosphorelay signal transduction system"/>
    <property type="evidence" value="ECO:0007669"/>
    <property type="project" value="InterPro"/>
</dbReference>
<evidence type="ECO:0000259" key="6">
    <source>
        <dbReference type="SMART" id="SM00862"/>
    </source>
</evidence>
<dbReference type="CDD" id="cd15831">
    <property type="entry name" value="BTAD"/>
    <property type="match status" value="1"/>
</dbReference>
<dbReference type="Gene3D" id="1.25.40.10">
    <property type="entry name" value="Tetratricopeptide repeat domain"/>
    <property type="match status" value="3"/>
</dbReference>
<evidence type="ECO:0000259" key="7">
    <source>
        <dbReference type="SMART" id="SM01043"/>
    </source>
</evidence>
<dbReference type="GO" id="GO:0043531">
    <property type="term" value="F:ADP binding"/>
    <property type="evidence" value="ECO:0007669"/>
    <property type="project" value="InterPro"/>
</dbReference>
<evidence type="ECO:0000256" key="4">
    <source>
        <dbReference type="ARBA" id="ARBA00023163"/>
    </source>
</evidence>
<dbReference type="SUPFAM" id="SSF48452">
    <property type="entry name" value="TPR-like"/>
    <property type="match status" value="2"/>
</dbReference>
<dbReference type="InterPro" id="IPR036388">
    <property type="entry name" value="WH-like_DNA-bd_sf"/>
</dbReference>
<dbReference type="Pfam" id="PF00931">
    <property type="entry name" value="NB-ARC"/>
    <property type="match status" value="1"/>
</dbReference>
<dbReference type="Gene3D" id="3.40.50.300">
    <property type="entry name" value="P-loop containing nucleotide triphosphate hydrolases"/>
    <property type="match status" value="1"/>
</dbReference>
<keyword evidence="9" id="KW-1185">Reference proteome</keyword>
<dbReference type="AlphaFoldDB" id="A0A5R8YIT4"/>
<comment type="caution">
    <text evidence="8">The sequence shown here is derived from an EMBL/GenBank/DDBJ whole genome shotgun (WGS) entry which is preliminary data.</text>
</comment>
<dbReference type="PROSITE" id="PS50005">
    <property type="entry name" value="TPR"/>
    <property type="match status" value="1"/>
</dbReference>
<dbReference type="Pfam" id="PF13424">
    <property type="entry name" value="TPR_12"/>
    <property type="match status" value="1"/>
</dbReference>
<dbReference type="InterPro" id="IPR016032">
    <property type="entry name" value="Sig_transdc_resp-reg_C-effctor"/>
</dbReference>
<reference evidence="8" key="1">
    <citation type="submission" date="2019-05" db="EMBL/GenBank/DDBJ databases">
        <title>Isolation, diversity and antifungal activity of Actinobacteria from wheat.</title>
        <authorList>
            <person name="Yu B."/>
        </authorList>
    </citation>
    <scope>NUCLEOTIDE SEQUENCE [LARGE SCALE GENOMIC DNA]</scope>
    <source>
        <strain evidence="8">NEAU-HEGS1-5</strain>
    </source>
</reference>
<dbReference type="SUPFAM" id="SSF52540">
    <property type="entry name" value="P-loop containing nucleoside triphosphate hydrolases"/>
    <property type="match status" value="1"/>
</dbReference>
<dbReference type="InterPro" id="IPR002182">
    <property type="entry name" value="NB-ARC"/>
</dbReference>
<dbReference type="InterPro" id="IPR001867">
    <property type="entry name" value="OmpR/PhoB-type_DNA-bd"/>
</dbReference>
<proteinExistence type="inferred from homology"/>
<keyword evidence="2" id="KW-0805">Transcription regulation</keyword>
<feature type="repeat" description="TPR" evidence="5">
    <location>
        <begin position="767"/>
        <end position="800"/>
    </location>
</feature>
<keyword evidence="4" id="KW-0804">Transcription</keyword>
<dbReference type="SMART" id="SM00862">
    <property type="entry name" value="Trans_reg_C"/>
    <property type="match status" value="1"/>
</dbReference>
<dbReference type="PANTHER" id="PTHR35807:SF1">
    <property type="entry name" value="TRANSCRIPTIONAL REGULATOR REDD"/>
    <property type="match status" value="1"/>
</dbReference>
<evidence type="ECO:0000256" key="1">
    <source>
        <dbReference type="ARBA" id="ARBA00005820"/>
    </source>
</evidence>
<keyword evidence="3" id="KW-0238">DNA-binding</keyword>
<dbReference type="Pfam" id="PF03704">
    <property type="entry name" value="BTAD"/>
    <property type="match status" value="1"/>
</dbReference>
<dbReference type="EMBL" id="VANP01000018">
    <property type="protein sequence ID" value="TLP52529.1"/>
    <property type="molecule type" value="Genomic_DNA"/>
</dbReference>
<name>A0A5R8YIT4_9ACTN</name>
<dbReference type="OrthoDB" id="5521887at2"/>
<comment type="similarity">
    <text evidence="1">Belongs to the AfsR/DnrI/RedD regulatory family.</text>
</comment>
<dbReference type="SMART" id="SM01043">
    <property type="entry name" value="BTAD"/>
    <property type="match status" value="1"/>
</dbReference>
<keyword evidence="5" id="KW-0802">TPR repeat</keyword>
<dbReference type="SUPFAM" id="SSF46894">
    <property type="entry name" value="C-terminal effector domain of the bipartite response regulators"/>
    <property type="match status" value="1"/>
</dbReference>
<dbReference type="InterPro" id="IPR051677">
    <property type="entry name" value="AfsR-DnrI-RedD_regulator"/>
</dbReference>
<sequence>MDFRILGPLEVVLTDRRLELGGARQQTVLAALLLEAGRTVTVSRLTETIYDDAPPPTAKAQIQICVSALRRLFGSCGRPDIIVTQSNGYSVRITDEGFDLGRFEHLLRQAKQARTANRAEEAVARYRDALALWRGPALEGIESRVVQAAAMRLDEDRIAANEDCVDLEFDLGRHHELVGELTALVAQYPLRERLRGQLMLALYRSGRQAEALQAYNQARRVMIDELGIEPHERLQRLQHAILTSDPGLNLPATAVRVSTPAPPSPPVAVPRLLPTDIADFSGRSKLVDEILERLVGSGGGPGRYAVPIVALAGKPGIGKSTMAVHVAHRVVEHYPDGQLYAKLHGGSSRSVAAIRVLERFLRALGVTGSAVPEGLEERAELYRMLLADKKVLIVLDDVGTEGQVLPLLPGSPNAAVVLSSRSRLAGLSGAVHVEVDVFDSAQSLDLLSRIAGAERVQSEPDFAVALAELCGHLPLALRIAGARLAARPHWSIEQLVERLGDETRRLDELKHGEMGIRASISLTYESVSGDARRLFRRLAILDCDIITAWLGAALLDRPVAEAQDLLDDLADAQLLETTGTGRGINAHYRFHDLIRVFARERLAAEEPIAERSAALGRMLGGLLTLVDAARRKELEDRLLIPPPAWSLPEVLVDRLVEHPLAWFERERSILVSGIRQAAQAGLTEVCWGLALGAATFFLSRFYLDDWREAQQIAMAAVQQAGDMAGQATMLYVNGALASNERRFDDARRDYLAAIQLFTELDDQRSLATALANLGYLHLVTGQLDAAAERCRQALDLSRRHGTPSNTSNVLCHLAQIRLLFSDPEGAEALLSDAMELAGGVSGRQKAYIQVRLGYTYLELGRSAEALRIVEAALAVYQKIGDPMGESYALICTGLAKLRLGARAEASGTLRRALMLATTTDDRLSRGRVLAALAELALAEGDSAGAVTAAEQALDLFATLGVPLDEVNVLKLLRDAHRVRGDDASAAEAVARILTIAAKLGPEVAERLRVVLATPTRRAGMS</sequence>
<evidence type="ECO:0000256" key="5">
    <source>
        <dbReference type="PROSITE-ProRule" id="PRU00339"/>
    </source>
</evidence>
<dbReference type="SMART" id="SM00028">
    <property type="entry name" value="TPR"/>
    <property type="match status" value="8"/>
</dbReference>
<evidence type="ECO:0000256" key="2">
    <source>
        <dbReference type="ARBA" id="ARBA00023015"/>
    </source>
</evidence>
<dbReference type="PRINTS" id="PR00364">
    <property type="entry name" value="DISEASERSIST"/>
</dbReference>
<gene>
    <name evidence="8" type="ORF">FED44_31610</name>
</gene>
<dbReference type="InterPro" id="IPR005158">
    <property type="entry name" value="BTAD"/>
</dbReference>
<dbReference type="InterPro" id="IPR019734">
    <property type="entry name" value="TPR_rpt"/>
</dbReference>
<dbReference type="GO" id="GO:0006355">
    <property type="term" value="P:regulation of DNA-templated transcription"/>
    <property type="evidence" value="ECO:0007669"/>
    <property type="project" value="InterPro"/>
</dbReference>
<accession>A0A5R8YIT4</accession>
<protein>
    <submittedName>
        <fullName evidence="8">SARP family transcriptional regulator</fullName>
    </submittedName>
</protein>
<feature type="domain" description="Bacterial transcriptional activator" evidence="7">
    <location>
        <begin position="98"/>
        <end position="242"/>
    </location>
</feature>
<dbReference type="Gene3D" id="1.10.10.10">
    <property type="entry name" value="Winged helix-like DNA-binding domain superfamily/Winged helix DNA-binding domain"/>
    <property type="match status" value="1"/>
</dbReference>
<evidence type="ECO:0000313" key="8">
    <source>
        <dbReference type="EMBL" id="TLP52529.1"/>
    </source>
</evidence>
<dbReference type="Proteomes" id="UP000309033">
    <property type="component" value="Unassembled WGS sequence"/>
</dbReference>
<evidence type="ECO:0000313" key="9">
    <source>
        <dbReference type="Proteomes" id="UP000309033"/>
    </source>
</evidence>
<dbReference type="GO" id="GO:0003677">
    <property type="term" value="F:DNA binding"/>
    <property type="evidence" value="ECO:0007669"/>
    <property type="project" value="UniProtKB-KW"/>
</dbReference>
<evidence type="ECO:0000256" key="3">
    <source>
        <dbReference type="ARBA" id="ARBA00023125"/>
    </source>
</evidence>
<organism evidence="8 9">
    <name type="scientific">Microbispora triticiradicis</name>
    <dbReference type="NCBI Taxonomy" id="2200763"/>
    <lineage>
        <taxon>Bacteria</taxon>
        <taxon>Bacillati</taxon>
        <taxon>Actinomycetota</taxon>
        <taxon>Actinomycetes</taxon>
        <taxon>Streptosporangiales</taxon>
        <taxon>Streptosporangiaceae</taxon>
        <taxon>Microbispora</taxon>
    </lineage>
</organism>
<dbReference type="InterPro" id="IPR011990">
    <property type="entry name" value="TPR-like_helical_dom_sf"/>
</dbReference>
<dbReference type="InterPro" id="IPR027417">
    <property type="entry name" value="P-loop_NTPase"/>
</dbReference>
<feature type="domain" description="OmpR/PhoB-type" evidence="6">
    <location>
        <begin position="15"/>
        <end position="91"/>
    </location>
</feature>